<evidence type="ECO:0000313" key="1">
    <source>
        <dbReference type="EMBL" id="GJD42692.1"/>
    </source>
</evidence>
<protein>
    <recommendedName>
        <fullName evidence="3">NADH oxidase</fullName>
    </recommendedName>
</protein>
<gene>
    <name evidence="1" type="ORF">AFCDBAGC_0531</name>
</gene>
<dbReference type="RefSeq" id="WP_147754492.1">
    <property type="nucleotide sequence ID" value="NZ_BPQG01000006.1"/>
</dbReference>
<keyword evidence="2" id="KW-1185">Reference proteome</keyword>
<reference evidence="1 2" key="1">
    <citation type="journal article" date="2021" name="Front. Microbiol.">
        <title>Comprehensive Comparative Genomics and Phenotyping of Methylobacterium Species.</title>
        <authorList>
            <person name="Alessa O."/>
            <person name="Ogura Y."/>
            <person name="Fujitani Y."/>
            <person name="Takami H."/>
            <person name="Hayashi T."/>
            <person name="Sahin N."/>
            <person name="Tani A."/>
        </authorList>
    </citation>
    <scope>NUCLEOTIDE SEQUENCE [LARGE SCALE GENOMIC DNA]</scope>
    <source>
        <strain evidence="1 2">DSM 23679</strain>
    </source>
</reference>
<dbReference type="Pfam" id="PF06620">
    <property type="entry name" value="DUF1150"/>
    <property type="match status" value="1"/>
</dbReference>
<dbReference type="EMBL" id="BPQG01000006">
    <property type="protein sequence ID" value="GJD42692.1"/>
    <property type="molecule type" value="Genomic_DNA"/>
</dbReference>
<evidence type="ECO:0000313" key="2">
    <source>
        <dbReference type="Proteomes" id="UP001055117"/>
    </source>
</evidence>
<proteinExistence type="predicted"/>
<sequence length="94" mass="9955">MTDLTTSPLTAADLDPAEFNAADLAALGEGHIAYVRSIRSDEVMRLFPQAPQLTPGLDLFALLSASGAPILLADSREVILANAAEHDLYPVSLH</sequence>
<organism evidence="1 2">
    <name type="scientific">Methylobacterium cerastii</name>
    <dbReference type="NCBI Taxonomy" id="932741"/>
    <lineage>
        <taxon>Bacteria</taxon>
        <taxon>Pseudomonadati</taxon>
        <taxon>Pseudomonadota</taxon>
        <taxon>Alphaproteobacteria</taxon>
        <taxon>Hyphomicrobiales</taxon>
        <taxon>Methylobacteriaceae</taxon>
        <taxon>Methylobacterium</taxon>
    </lineage>
</organism>
<comment type="caution">
    <text evidence="1">The sequence shown here is derived from an EMBL/GenBank/DDBJ whole genome shotgun (WGS) entry which is preliminary data.</text>
</comment>
<dbReference type="Proteomes" id="UP001055117">
    <property type="component" value="Unassembled WGS sequence"/>
</dbReference>
<accession>A0ABQ4QC56</accession>
<evidence type="ECO:0008006" key="3">
    <source>
        <dbReference type="Google" id="ProtNLM"/>
    </source>
</evidence>
<name>A0ABQ4QC56_9HYPH</name>
<dbReference type="InterPro" id="IPR009531">
    <property type="entry name" value="DUF1150"/>
</dbReference>